<organism evidence="2 3">
    <name type="scientific">Hathewaya proteolytica DSM 3090</name>
    <dbReference type="NCBI Taxonomy" id="1121331"/>
    <lineage>
        <taxon>Bacteria</taxon>
        <taxon>Bacillati</taxon>
        <taxon>Bacillota</taxon>
        <taxon>Clostridia</taxon>
        <taxon>Eubacteriales</taxon>
        <taxon>Clostridiaceae</taxon>
        <taxon>Hathewaya</taxon>
    </lineage>
</organism>
<evidence type="ECO:0000259" key="1">
    <source>
        <dbReference type="Pfam" id="PF17440"/>
    </source>
</evidence>
<accession>A0A1M6ND71</accession>
<name>A0A1M6ND71_9CLOT</name>
<dbReference type="EMBL" id="FRAD01000010">
    <property type="protein sequence ID" value="SHJ93708.1"/>
    <property type="molecule type" value="Genomic_DNA"/>
</dbReference>
<sequence>MPEIMEKNEQELQLKAIQTLNMLEANNVGGSILVRNNGGYVARFSVKFNLNGQVITKDSGDFTLGVNKSIDIPAEATEIHLKVEEAWFIKSWSTIFTKDFGTPVNKSYEISGTTLNPKWKEI</sequence>
<dbReference type="RefSeq" id="WP_072903366.1">
    <property type="nucleotide sequence ID" value="NZ_FRAD01000010.1"/>
</dbReference>
<reference evidence="2 3" key="1">
    <citation type="submission" date="2016-11" db="EMBL/GenBank/DDBJ databases">
        <authorList>
            <person name="Jaros S."/>
            <person name="Januszkiewicz K."/>
            <person name="Wedrychowicz H."/>
        </authorList>
    </citation>
    <scope>NUCLEOTIDE SEQUENCE [LARGE SCALE GENOMIC DNA]</scope>
    <source>
        <strain evidence="2 3">DSM 3090</strain>
    </source>
</reference>
<evidence type="ECO:0000313" key="3">
    <source>
        <dbReference type="Proteomes" id="UP000183952"/>
    </source>
</evidence>
<dbReference type="InterPro" id="IPR036359">
    <property type="entry name" value="Thiol_cytolysin_sf"/>
</dbReference>
<evidence type="ECO:0000313" key="2">
    <source>
        <dbReference type="EMBL" id="SHJ93708.1"/>
    </source>
</evidence>
<gene>
    <name evidence="2" type="ORF">SAMN02745248_01352</name>
</gene>
<proteinExistence type="predicted"/>
<dbReference type="STRING" id="1121331.SAMN02745248_01352"/>
<dbReference type="Gene3D" id="2.60.40.1430">
    <property type="entry name" value="Perfringolysin, domain 4"/>
    <property type="match status" value="1"/>
</dbReference>
<dbReference type="Proteomes" id="UP000183952">
    <property type="component" value="Unassembled WGS sequence"/>
</dbReference>
<dbReference type="InterPro" id="IPR035390">
    <property type="entry name" value="Thiol_cytolys_C"/>
</dbReference>
<dbReference type="OrthoDB" id="2084397at2"/>
<dbReference type="AlphaFoldDB" id="A0A1M6ND71"/>
<dbReference type="GO" id="GO:0015485">
    <property type="term" value="F:cholesterol binding"/>
    <property type="evidence" value="ECO:0007669"/>
    <property type="project" value="InterPro"/>
</dbReference>
<keyword evidence="3" id="KW-1185">Reference proteome</keyword>
<dbReference type="SUPFAM" id="SSF56978">
    <property type="entry name" value="Perfringolysin"/>
    <property type="match status" value="1"/>
</dbReference>
<protein>
    <submittedName>
        <fullName evidence="2">Thiol-activated cytolysin</fullName>
    </submittedName>
</protein>
<dbReference type="InterPro" id="IPR038700">
    <property type="entry name" value="Thiol_cytolys_C_sf"/>
</dbReference>
<feature type="domain" description="Thiol-activated cytolysin C-terminal" evidence="1">
    <location>
        <begin position="32"/>
        <end position="118"/>
    </location>
</feature>
<dbReference type="Pfam" id="PF17440">
    <property type="entry name" value="Thiol_cytolys_C"/>
    <property type="match status" value="1"/>
</dbReference>